<gene>
    <name evidence="2" type="ORF">ACJMK2_011370</name>
</gene>
<keyword evidence="1" id="KW-1133">Transmembrane helix</keyword>
<evidence type="ECO:0000313" key="3">
    <source>
        <dbReference type="Proteomes" id="UP001634394"/>
    </source>
</evidence>
<accession>A0ABD3V7Z3</accession>
<dbReference type="InterPro" id="IPR017964">
    <property type="entry name" value="DNA-dir_DNA_pol_B_CS"/>
</dbReference>
<dbReference type="Proteomes" id="UP001634394">
    <property type="component" value="Unassembled WGS sequence"/>
</dbReference>
<evidence type="ECO:0000313" key="2">
    <source>
        <dbReference type="EMBL" id="KAL3856642.1"/>
    </source>
</evidence>
<comment type="caution">
    <text evidence="2">The sequence shown here is derived from an EMBL/GenBank/DDBJ whole genome shotgun (WGS) entry which is preliminary data.</text>
</comment>
<reference evidence="2 3" key="1">
    <citation type="submission" date="2024-11" db="EMBL/GenBank/DDBJ databases">
        <title>Chromosome-level genome assembly of the freshwater bivalve Anodonta woodiana.</title>
        <authorList>
            <person name="Chen X."/>
        </authorList>
    </citation>
    <scope>NUCLEOTIDE SEQUENCE [LARGE SCALE GENOMIC DNA]</scope>
    <source>
        <strain evidence="2">MN2024</strain>
        <tissue evidence="2">Gills</tissue>
    </source>
</reference>
<dbReference type="PROSITE" id="PS00116">
    <property type="entry name" value="DNA_POLYMERASE_B"/>
    <property type="match status" value="1"/>
</dbReference>
<dbReference type="AlphaFoldDB" id="A0ABD3V7Z3"/>
<keyword evidence="1" id="KW-0472">Membrane</keyword>
<protein>
    <submittedName>
        <fullName evidence="2">Uncharacterized protein</fullName>
    </submittedName>
</protein>
<name>A0ABD3V7Z3_SINWO</name>
<evidence type="ECO:0000256" key="1">
    <source>
        <dbReference type="SAM" id="Phobius"/>
    </source>
</evidence>
<organism evidence="2 3">
    <name type="scientific">Sinanodonta woodiana</name>
    <name type="common">Chinese pond mussel</name>
    <name type="synonym">Anodonta woodiana</name>
    <dbReference type="NCBI Taxonomy" id="1069815"/>
    <lineage>
        <taxon>Eukaryota</taxon>
        <taxon>Metazoa</taxon>
        <taxon>Spiralia</taxon>
        <taxon>Lophotrochozoa</taxon>
        <taxon>Mollusca</taxon>
        <taxon>Bivalvia</taxon>
        <taxon>Autobranchia</taxon>
        <taxon>Heteroconchia</taxon>
        <taxon>Palaeoheterodonta</taxon>
        <taxon>Unionida</taxon>
        <taxon>Unionoidea</taxon>
        <taxon>Unionidae</taxon>
        <taxon>Unioninae</taxon>
        <taxon>Sinanodonta</taxon>
    </lineage>
</organism>
<feature type="transmembrane region" description="Helical" evidence="1">
    <location>
        <begin position="15"/>
        <end position="36"/>
    </location>
</feature>
<proteinExistence type="predicted"/>
<keyword evidence="3" id="KW-1185">Reference proteome</keyword>
<keyword evidence="1" id="KW-0812">Transmembrane</keyword>
<dbReference type="EMBL" id="JBJQND010000013">
    <property type="protein sequence ID" value="KAL3856642.1"/>
    <property type="molecule type" value="Genomic_DNA"/>
</dbReference>
<sequence>MAIYSNVFRIGFNKFKYLLVILFCICFAAIVTMFALHNNFMTKPKVACSLCNQQKRTQNQMPFEEFELYLRMNSKFLKQYNDYLLPSLRYFWPQNVSIVVILDEESSQDKELAKSLSNRYPYPRIEYQGPIDNGIYHGVGHERMQRDYFYPENNTKKMYVGYLDTDSVFVTRVIPDVLFEDGKPIVIGNYGKSDSDWWSQAAMTTEAIFKSKEVIKCMAYFPVIMKVSHIVELRGYLEKLHNKSFDEIYREFSGRPIAQFNLMCQYIWMFHKDEYKFYFHLRSYNNGSWQGEDNSPGRQPYAFYLTNVTEEQKVPKPRAAIHYRYHYSVNWEQSATLIDVLKTGICFSGGFDLCPDQCKHLNQTALHKQLYFFEYNDWSWDKRCLDEQRKHYAKVAKESNAEANSALKTGCVEVDKLTFST</sequence>